<protein>
    <submittedName>
        <fullName evidence="2">LysO family transporter</fullName>
    </submittedName>
</protein>
<dbReference type="Proteomes" id="UP000724672">
    <property type="component" value="Unassembled WGS sequence"/>
</dbReference>
<feature type="transmembrane region" description="Helical" evidence="1">
    <location>
        <begin position="64"/>
        <end position="86"/>
    </location>
</feature>
<accession>A0A942ZAR4</accession>
<organism evidence="2 3">
    <name type="scientific">Anaeromonas frigoriresistens</name>
    <dbReference type="NCBI Taxonomy" id="2683708"/>
    <lineage>
        <taxon>Bacteria</taxon>
        <taxon>Bacillati</taxon>
        <taxon>Bacillota</taxon>
        <taxon>Tissierellia</taxon>
        <taxon>Tissierellales</taxon>
        <taxon>Thermohalobacteraceae</taxon>
        <taxon>Anaeromonas</taxon>
    </lineage>
</organism>
<keyword evidence="1" id="KW-1133">Transmembrane helix</keyword>
<comment type="caution">
    <text evidence="2">The sequence shown here is derived from an EMBL/GenBank/DDBJ whole genome shotgun (WGS) entry which is preliminary data.</text>
</comment>
<gene>
    <name evidence="2" type="ORF">GOQ27_16275</name>
</gene>
<feature type="transmembrane region" description="Helical" evidence="1">
    <location>
        <begin position="6"/>
        <end position="23"/>
    </location>
</feature>
<dbReference type="InterPro" id="IPR005642">
    <property type="entry name" value="LysO"/>
</dbReference>
<keyword evidence="3" id="KW-1185">Reference proteome</keyword>
<dbReference type="RefSeq" id="WP_203367933.1">
    <property type="nucleotide sequence ID" value="NZ_WSFT01000053.1"/>
</dbReference>
<evidence type="ECO:0000313" key="3">
    <source>
        <dbReference type="Proteomes" id="UP000724672"/>
    </source>
</evidence>
<reference evidence="2" key="1">
    <citation type="submission" date="2019-12" db="EMBL/GenBank/DDBJ databases">
        <title>Clostridiaceae gen. nov. sp. nov., isolated from sediment in Xinjiang, China.</title>
        <authorList>
            <person name="Zhang R."/>
        </authorList>
    </citation>
    <scope>NUCLEOTIDE SEQUENCE</scope>
    <source>
        <strain evidence="2">D2Q-11</strain>
    </source>
</reference>
<dbReference type="AlphaFoldDB" id="A0A942ZAR4"/>
<dbReference type="EMBL" id="WSFT01000053">
    <property type="protein sequence ID" value="MBS4540035.1"/>
    <property type="molecule type" value="Genomic_DNA"/>
</dbReference>
<name>A0A942ZAR4_9FIRM</name>
<dbReference type="GO" id="GO:0015661">
    <property type="term" value="F:L-lysine efflux transmembrane transporter activity"/>
    <property type="evidence" value="ECO:0007669"/>
    <property type="project" value="InterPro"/>
</dbReference>
<feature type="transmembrane region" description="Helical" evidence="1">
    <location>
        <begin position="35"/>
        <end position="52"/>
    </location>
</feature>
<dbReference type="Pfam" id="PF03956">
    <property type="entry name" value="Lys_export"/>
    <property type="match status" value="1"/>
</dbReference>
<keyword evidence="1" id="KW-0812">Transmembrane</keyword>
<keyword evidence="1" id="KW-0472">Membrane</keyword>
<evidence type="ECO:0000313" key="2">
    <source>
        <dbReference type="EMBL" id="MBS4540035.1"/>
    </source>
</evidence>
<evidence type="ECO:0000256" key="1">
    <source>
        <dbReference type="SAM" id="Phobius"/>
    </source>
</evidence>
<proteinExistence type="predicted"/>
<sequence length="103" mass="11418">MGIRLILYLAIIFLGGIVGYKDLVHKTVVSKMNLIQSLCLLSLLFIMGIKIGGDKKVISSFFKLGYQAVIISVFSIALSVLFVMAIKKFVIDKDEEEGDENEC</sequence>